<dbReference type="EMBL" id="CM004388">
    <property type="protein sequence ID" value="OAY57993.1"/>
    <property type="molecule type" value="Genomic_DNA"/>
</dbReference>
<organism evidence="1">
    <name type="scientific">Manihot esculenta</name>
    <name type="common">Cassava</name>
    <name type="synonym">Jatropha manihot</name>
    <dbReference type="NCBI Taxonomy" id="3983"/>
    <lineage>
        <taxon>Eukaryota</taxon>
        <taxon>Viridiplantae</taxon>
        <taxon>Streptophyta</taxon>
        <taxon>Embryophyta</taxon>
        <taxon>Tracheophyta</taxon>
        <taxon>Spermatophyta</taxon>
        <taxon>Magnoliopsida</taxon>
        <taxon>eudicotyledons</taxon>
        <taxon>Gunneridae</taxon>
        <taxon>Pentapetalae</taxon>
        <taxon>rosids</taxon>
        <taxon>fabids</taxon>
        <taxon>Malpighiales</taxon>
        <taxon>Euphorbiaceae</taxon>
        <taxon>Crotonoideae</taxon>
        <taxon>Manihoteae</taxon>
        <taxon>Manihot</taxon>
    </lineage>
</organism>
<dbReference type="AlphaFoldDB" id="A0A2C9WDS4"/>
<gene>
    <name evidence="1" type="ORF">MANES_02G141100</name>
</gene>
<protein>
    <submittedName>
        <fullName evidence="1">Uncharacterized protein</fullName>
    </submittedName>
</protein>
<accession>A0A2C9WDS4</accession>
<sequence length="46" mass="4840">MDLVLLLSSAAPATGRLFIKVDPPSTGSQISVVFTDSRLSFSCVVI</sequence>
<name>A0A2C9WDS4_MANES</name>
<evidence type="ECO:0000313" key="1">
    <source>
        <dbReference type="EMBL" id="OAY57993.1"/>
    </source>
</evidence>
<reference evidence="1" key="1">
    <citation type="submission" date="2016-02" db="EMBL/GenBank/DDBJ databases">
        <title>WGS assembly of Manihot esculenta.</title>
        <authorList>
            <person name="Bredeson J.V."/>
            <person name="Prochnik S.E."/>
            <person name="Lyons J.B."/>
            <person name="Schmutz J."/>
            <person name="Grimwood J."/>
            <person name="Vrebalov J."/>
            <person name="Bart R.S."/>
            <person name="Amuge T."/>
            <person name="Ferguson M.E."/>
            <person name="Green R."/>
            <person name="Putnam N."/>
            <person name="Stites J."/>
            <person name="Rounsley S."/>
            <person name="Rokhsar D.S."/>
        </authorList>
    </citation>
    <scope>NUCLEOTIDE SEQUENCE [LARGE SCALE GENOMIC DNA]</scope>
    <source>
        <tissue evidence="1">Leaf</tissue>
    </source>
</reference>
<proteinExistence type="predicted"/>